<comment type="caution">
    <text evidence="3">The sequence shown here is derived from an EMBL/GenBank/DDBJ whole genome shotgun (WGS) entry which is preliminary data.</text>
</comment>
<dbReference type="RefSeq" id="WP_210856831.1">
    <property type="nucleotide sequence ID" value="NZ_JAGQDD010000024.1"/>
</dbReference>
<accession>A0A940YNX0</accession>
<keyword evidence="1" id="KW-1133">Transmembrane helix</keyword>
<evidence type="ECO:0000256" key="1">
    <source>
        <dbReference type="SAM" id="Phobius"/>
    </source>
</evidence>
<feature type="domain" description="TadE-like" evidence="2">
    <location>
        <begin position="10"/>
        <end position="51"/>
    </location>
</feature>
<sequence>MTALRLHQHGQSMAEFLIGLAVMLPLFLGISYLGRYGDLNQTATQASRYAAMQKAMHPGLSEDRIQDQMRARFFLHGSHLHGGRLRSDDSVASIQGAKGQTSLWLDLSGQPLLEKPEDVSVVFSGVAMGSKGPLAEAKAMAWSAGKHYPAGTVARVEVSLINRLPLAESLKTDRLTLAAATAAGANALGSSGSKATRDAAAVIVPLTHMPGMLSDFVERAVSLFEPEGPVLGCIKPDPIYASRLEGAGTAGPCVP</sequence>
<keyword evidence="4" id="KW-1185">Reference proteome</keyword>
<gene>
    <name evidence="3" type="ORF">KAK03_22055</name>
</gene>
<evidence type="ECO:0000259" key="2">
    <source>
        <dbReference type="Pfam" id="PF07811"/>
    </source>
</evidence>
<protein>
    <submittedName>
        <fullName evidence="3">Pilus assembly protein</fullName>
    </submittedName>
</protein>
<name>A0A940YNX0_9BURK</name>
<evidence type="ECO:0000313" key="4">
    <source>
        <dbReference type="Proteomes" id="UP000676246"/>
    </source>
</evidence>
<proteinExistence type="predicted"/>
<dbReference type="AlphaFoldDB" id="A0A940YNX0"/>
<feature type="transmembrane region" description="Helical" evidence="1">
    <location>
        <begin position="12"/>
        <end position="34"/>
    </location>
</feature>
<keyword evidence="1" id="KW-0812">Transmembrane</keyword>
<reference evidence="3 4" key="1">
    <citation type="submission" date="2021-04" db="EMBL/GenBank/DDBJ databases">
        <title>The genome sequence of Ideonella sp. 3Y2.</title>
        <authorList>
            <person name="Liu Y."/>
        </authorList>
    </citation>
    <scope>NUCLEOTIDE SEQUENCE [LARGE SCALE GENOMIC DNA]</scope>
    <source>
        <strain evidence="3 4">3Y2</strain>
    </source>
</reference>
<evidence type="ECO:0000313" key="3">
    <source>
        <dbReference type="EMBL" id="MBQ0933164.1"/>
    </source>
</evidence>
<dbReference type="EMBL" id="JAGQDD010000024">
    <property type="protein sequence ID" value="MBQ0933164.1"/>
    <property type="molecule type" value="Genomic_DNA"/>
</dbReference>
<dbReference type="Proteomes" id="UP000676246">
    <property type="component" value="Unassembled WGS sequence"/>
</dbReference>
<organism evidence="3 4">
    <name type="scientific">Ideonella alba</name>
    <dbReference type="NCBI Taxonomy" id="2824118"/>
    <lineage>
        <taxon>Bacteria</taxon>
        <taxon>Pseudomonadati</taxon>
        <taxon>Pseudomonadota</taxon>
        <taxon>Betaproteobacteria</taxon>
        <taxon>Burkholderiales</taxon>
        <taxon>Sphaerotilaceae</taxon>
        <taxon>Ideonella</taxon>
    </lineage>
</organism>
<dbReference type="InterPro" id="IPR012495">
    <property type="entry name" value="TadE-like_dom"/>
</dbReference>
<dbReference type="Pfam" id="PF07811">
    <property type="entry name" value="TadE"/>
    <property type="match status" value="1"/>
</dbReference>
<keyword evidence="1" id="KW-0472">Membrane</keyword>